<sequence>DLDECQLTKALREKEDLQLLLNKFERHMAEIQGNIKVLTNERDNLNVLYEQTKEELQKTRHDLLQNAQTPKVSLAAQSILRKVESERDSAIVEARTATNERDSLRERLRIATDTGLNERARCEQCIEDLQIEIRKVKF</sequence>
<evidence type="ECO:0000256" key="2">
    <source>
        <dbReference type="ARBA" id="ARBA00022490"/>
    </source>
</evidence>
<evidence type="ECO:0000313" key="6">
    <source>
        <dbReference type="EMBL" id="CAF1466935.1"/>
    </source>
</evidence>
<dbReference type="EMBL" id="CAJNOO010007377">
    <property type="protein sequence ID" value="CAF1466935.1"/>
    <property type="molecule type" value="Genomic_DNA"/>
</dbReference>
<keyword evidence="3" id="KW-0206">Cytoskeleton</keyword>
<evidence type="ECO:0000313" key="7">
    <source>
        <dbReference type="Proteomes" id="UP000663882"/>
    </source>
</evidence>
<protein>
    <submittedName>
        <fullName evidence="6">Uncharacterized protein</fullName>
    </submittedName>
</protein>
<evidence type="ECO:0000256" key="4">
    <source>
        <dbReference type="ARBA" id="ARBA00038123"/>
    </source>
</evidence>
<feature type="non-terminal residue" evidence="6">
    <location>
        <position position="1"/>
    </location>
</feature>
<dbReference type="PANTHER" id="PTHR20544">
    <property type="entry name" value="CENTROSOMAL PROTEIN CEP135"/>
    <property type="match status" value="1"/>
</dbReference>
<dbReference type="InterPro" id="IPR051877">
    <property type="entry name" value="Centriole_BasalBody_StrucProt"/>
</dbReference>
<dbReference type="PANTHER" id="PTHR20544:SF0">
    <property type="entry name" value="NUCLEOPROTEIN TPR_MLP1 DOMAIN-CONTAINING PROTEIN"/>
    <property type="match status" value="1"/>
</dbReference>
<gene>
    <name evidence="6" type="ORF">RFH988_LOCUS37388</name>
</gene>
<reference evidence="6" key="1">
    <citation type="submission" date="2021-02" db="EMBL/GenBank/DDBJ databases">
        <authorList>
            <person name="Nowell W R."/>
        </authorList>
    </citation>
    <scope>NUCLEOTIDE SEQUENCE</scope>
</reference>
<dbReference type="AlphaFoldDB" id="A0A815QRR0"/>
<keyword evidence="5" id="KW-0175">Coiled coil</keyword>
<keyword evidence="2" id="KW-0963">Cytoplasm</keyword>
<organism evidence="6 7">
    <name type="scientific">Rotaria sordida</name>
    <dbReference type="NCBI Taxonomy" id="392033"/>
    <lineage>
        <taxon>Eukaryota</taxon>
        <taxon>Metazoa</taxon>
        <taxon>Spiralia</taxon>
        <taxon>Gnathifera</taxon>
        <taxon>Rotifera</taxon>
        <taxon>Eurotatoria</taxon>
        <taxon>Bdelloidea</taxon>
        <taxon>Philodinida</taxon>
        <taxon>Philodinidae</taxon>
        <taxon>Rotaria</taxon>
    </lineage>
</organism>
<name>A0A815QRR0_9BILA</name>
<accession>A0A815QRR0</accession>
<dbReference type="GO" id="GO:0005814">
    <property type="term" value="C:centriole"/>
    <property type="evidence" value="ECO:0007669"/>
    <property type="project" value="UniProtKB-SubCell"/>
</dbReference>
<comment type="similarity">
    <text evidence="4">Belongs to the CEP135/TSGA10 family.</text>
</comment>
<feature type="coiled-coil region" evidence="5">
    <location>
        <begin position="7"/>
        <end position="114"/>
    </location>
</feature>
<comment type="caution">
    <text evidence="6">The sequence shown here is derived from an EMBL/GenBank/DDBJ whole genome shotgun (WGS) entry which is preliminary data.</text>
</comment>
<comment type="subcellular location">
    <subcellularLocation>
        <location evidence="1">Cytoplasm</location>
        <location evidence="1">Cytoskeleton</location>
        <location evidence="1">Microtubule organizing center</location>
        <location evidence="1">Centrosome</location>
        <location evidence="1">Centriole</location>
    </subcellularLocation>
</comment>
<evidence type="ECO:0000256" key="3">
    <source>
        <dbReference type="ARBA" id="ARBA00023212"/>
    </source>
</evidence>
<evidence type="ECO:0000256" key="5">
    <source>
        <dbReference type="SAM" id="Coils"/>
    </source>
</evidence>
<proteinExistence type="inferred from homology"/>
<dbReference type="OrthoDB" id="10254663at2759"/>
<dbReference type="Proteomes" id="UP000663882">
    <property type="component" value="Unassembled WGS sequence"/>
</dbReference>
<evidence type="ECO:0000256" key="1">
    <source>
        <dbReference type="ARBA" id="ARBA00004114"/>
    </source>
</evidence>